<accession>R1CYC8</accession>
<evidence type="ECO:0000313" key="2">
    <source>
        <dbReference type="EMBL" id="EOD01579.1"/>
    </source>
</evidence>
<gene>
    <name evidence="2" type="ORF">L21TH_0318</name>
</gene>
<dbReference type="OrthoDB" id="1937171at2"/>
<keyword evidence="1" id="KW-0175">Coiled coil</keyword>
<proteinExistence type="predicted"/>
<dbReference type="Proteomes" id="UP000013378">
    <property type="component" value="Unassembled WGS sequence"/>
</dbReference>
<dbReference type="AlphaFoldDB" id="R1CYC8"/>
<sequence length="57" mass="6725">MFDMDKFIKKIDDVKNNLEKLKNCDNRLEAIEILAASEMLDIVIDEYNKILQKHLNS</sequence>
<name>R1CYC8_9FIRM</name>
<evidence type="ECO:0008006" key="4">
    <source>
        <dbReference type="Google" id="ProtNLM"/>
    </source>
</evidence>
<evidence type="ECO:0000256" key="1">
    <source>
        <dbReference type="SAM" id="Coils"/>
    </source>
</evidence>
<dbReference type="InterPro" id="IPR037208">
    <property type="entry name" value="Spo0E-like_sf"/>
</dbReference>
<evidence type="ECO:0000313" key="3">
    <source>
        <dbReference type="Proteomes" id="UP000013378"/>
    </source>
</evidence>
<organism evidence="2 3">
    <name type="scientific">Caldisalinibacter kiritimatiensis</name>
    <dbReference type="NCBI Taxonomy" id="1304284"/>
    <lineage>
        <taxon>Bacteria</taxon>
        <taxon>Bacillati</taxon>
        <taxon>Bacillota</taxon>
        <taxon>Tissierellia</taxon>
        <taxon>Tissierellales</taxon>
        <taxon>Thermohalobacteraceae</taxon>
        <taxon>Caldisalinibacter</taxon>
    </lineage>
</organism>
<comment type="caution">
    <text evidence="2">The sequence shown here is derived from an EMBL/GenBank/DDBJ whole genome shotgun (WGS) entry which is preliminary data.</text>
</comment>
<dbReference type="GO" id="GO:0043937">
    <property type="term" value="P:regulation of sporulation"/>
    <property type="evidence" value="ECO:0007669"/>
    <property type="project" value="InterPro"/>
</dbReference>
<keyword evidence="3" id="KW-1185">Reference proteome</keyword>
<protein>
    <recommendedName>
        <fullName evidence="4">Spo0E like sporulation regulatory protein</fullName>
    </recommendedName>
</protein>
<feature type="coiled-coil region" evidence="1">
    <location>
        <begin position="4"/>
        <end position="31"/>
    </location>
</feature>
<dbReference type="EMBL" id="ARZA01000047">
    <property type="protein sequence ID" value="EOD01579.1"/>
    <property type="molecule type" value="Genomic_DNA"/>
</dbReference>
<dbReference type="RefSeq" id="WP_006307440.1">
    <property type="nucleotide sequence ID" value="NZ_ARZA01000047.1"/>
</dbReference>
<reference evidence="2 3" key="1">
    <citation type="journal article" date="2015" name="Geomicrobiol. J.">
        <title>Caldisalinibacter kiritimatiensis gen. nov., sp. nov., a moderately thermohalophilic thiosulfate-reducing bacterium from a hypersaline microbial mat.</title>
        <authorList>
            <person name="Ben Hania W."/>
            <person name="Joseph M."/>
            <person name="Fiebig A."/>
            <person name="Bunk B."/>
            <person name="Klenk H.-P."/>
            <person name="Fardeau M.-L."/>
            <person name="Spring S."/>
        </authorList>
    </citation>
    <scope>NUCLEOTIDE SEQUENCE [LARGE SCALE GENOMIC DNA]</scope>
    <source>
        <strain evidence="2 3">L21-TH-D2</strain>
    </source>
</reference>
<dbReference type="SUPFAM" id="SSF140500">
    <property type="entry name" value="BAS1536-like"/>
    <property type="match status" value="1"/>
</dbReference>